<organism evidence="1">
    <name type="scientific">Hydrogenobacter sp</name>
    <dbReference type="NCBI Taxonomy" id="2152829"/>
    <lineage>
        <taxon>Bacteria</taxon>
        <taxon>Pseudomonadati</taxon>
        <taxon>Aquificota</taxon>
        <taxon>Aquificia</taxon>
        <taxon>Aquificales</taxon>
        <taxon>Aquificaceae</taxon>
        <taxon>Hydrogenobacter</taxon>
    </lineage>
</organism>
<gene>
    <name evidence="1" type="ORF">ENO47_07955</name>
</gene>
<dbReference type="EMBL" id="DSFP01000067">
    <property type="protein sequence ID" value="HEW46579.1"/>
    <property type="molecule type" value="Genomic_DNA"/>
</dbReference>
<comment type="caution">
    <text evidence="1">The sequence shown here is derived from an EMBL/GenBank/DDBJ whole genome shotgun (WGS) entry which is preliminary data.</text>
</comment>
<protein>
    <recommendedName>
        <fullName evidence="2">DUF4136 domain-containing protein</fullName>
    </recommendedName>
</protein>
<evidence type="ECO:0000313" key="1">
    <source>
        <dbReference type="EMBL" id="HEW46579.1"/>
    </source>
</evidence>
<proteinExistence type="predicted"/>
<evidence type="ECO:0008006" key="2">
    <source>
        <dbReference type="Google" id="ProtNLM"/>
    </source>
</evidence>
<dbReference type="AlphaFoldDB" id="A0A7C2VB87"/>
<reference evidence="1" key="1">
    <citation type="journal article" date="2020" name="mSystems">
        <title>Genome- and Community-Level Interaction Insights into Carbon Utilization and Element Cycling Functions of Hydrothermarchaeota in Hydrothermal Sediment.</title>
        <authorList>
            <person name="Zhou Z."/>
            <person name="Liu Y."/>
            <person name="Xu W."/>
            <person name="Pan J."/>
            <person name="Luo Z.H."/>
            <person name="Li M."/>
        </authorList>
    </citation>
    <scope>NUCLEOTIDE SEQUENCE [LARGE SCALE GENOMIC DNA]</scope>
    <source>
        <strain evidence="1">SpSt-132</strain>
    </source>
</reference>
<accession>A0A7C2VB87</accession>
<sequence length="138" mass="16113">MFLLTIFFSFAFSEGLCIKEVHNPYSEVYLSYVFRKNVEKLVLESGYKIYCGEGSKEIKPEVELFKEHPIAYTPQQRVSAYNLELRVSLTLDGKKKSFSVFVPYTQQGGMVGDLPRRKAIEEAFRIIYIDMLEFIKMR</sequence>
<name>A0A7C2VB87_9AQUI</name>